<comment type="caution">
    <text evidence="1">The sequence shown here is derived from an EMBL/GenBank/DDBJ whole genome shotgun (WGS) entry which is preliminary data.</text>
</comment>
<reference evidence="1 2" key="1">
    <citation type="journal article" date="2019" name="PLoS Biol.">
        <title>Sex chromosomes control vertical transmission of feminizing Wolbachia symbionts in an isopod.</title>
        <authorList>
            <person name="Becking T."/>
            <person name="Chebbi M.A."/>
            <person name="Giraud I."/>
            <person name="Moumen B."/>
            <person name="Laverre T."/>
            <person name="Caubet Y."/>
            <person name="Peccoud J."/>
            <person name="Gilbert C."/>
            <person name="Cordaux R."/>
        </authorList>
    </citation>
    <scope>NUCLEOTIDE SEQUENCE [LARGE SCALE GENOMIC DNA]</scope>
    <source>
        <strain evidence="1">ANa2</strain>
        <tissue evidence="1">Whole body excluding digestive tract and cuticle</tissue>
    </source>
</reference>
<sequence length="183" mass="21412">MEMETSCNKDEVDKLLKVLKETENENQPWMMCIPLPRVMQILYQTSFLKVDNPQNYADLLPGISFFCSGSSSDLQKYLSTLLREVKSFPNVDAVAKDLNPERFLISVFKENLIIFEKYNLKLLDKIGIFFSQNLFQTQNKSVSVNEAFLQHNCFDPNEYVSDDDENIFILQFHMTNICFKFPY</sequence>
<dbReference type="EMBL" id="SEYY01000279">
    <property type="protein sequence ID" value="KAB7507630.1"/>
    <property type="molecule type" value="Genomic_DNA"/>
</dbReference>
<protein>
    <submittedName>
        <fullName evidence="1">Uncharacterized protein</fullName>
    </submittedName>
</protein>
<proteinExistence type="predicted"/>
<keyword evidence="2" id="KW-1185">Reference proteome</keyword>
<organism evidence="1 2">
    <name type="scientific">Armadillidium nasatum</name>
    <dbReference type="NCBI Taxonomy" id="96803"/>
    <lineage>
        <taxon>Eukaryota</taxon>
        <taxon>Metazoa</taxon>
        <taxon>Ecdysozoa</taxon>
        <taxon>Arthropoda</taxon>
        <taxon>Crustacea</taxon>
        <taxon>Multicrustacea</taxon>
        <taxon>Malacostraca</taxon>
        <taxon>Eumalacostraca</taxon>
        <taxon>Peracarida</taxon>
        <taxon>Isopoda</taxon>
        <taxon>Oniscidea</taxon>
        <taxon>Crinocheta</taxon>
        <taxon>Armadillidiidae</taxon>
        <taxon>Armadillidium</taxon>
    </lineage>
</organism>
<dbReference type="Proteomes" id="UP000326759">
    <property type="component" value="Unassembled WGS sequence"/>
</dbReference>
<dbReference type="OrthoDB" id="10358939at2759"/>
<dbReference type="AlphaFoldDB" id="A0A5N5TN88"/>
<name>A0A5N5TN88_9CRUS</name>
<evidence type="ECO:0000313" key="1">
    <source>
        <dbReference type="EMBL" id="KAB7507630.1"/>
    </source>
</evidence>
<gene>
    <name evidence="1" type="ORF">Anas_01505</name>
</gene>
<evidence type="ECO:0000313" key="2">
    <source>
        <dbReference type="Proteomes" id="UP000326759"/>
    </source>
</evidence>
<accession>A0A5N5TN88</accession>